<keyword evidence="4" id="KW-0393">Immunoglobulin domain</keyword>
<keyword evidence="2" id="KW-1015">Disulfide bond</keyword>
<reference evidence="6 7" key="1">
    <citation type="submission" date="2021-07" db="EMBL/GenBank/DDBJ databases">
        <authorList>
            <person name="Palmer J.M."/>
        </authorList>
    </citation>
    <scope>NUCLEOTIDE SEQUENCE [LARGE SCALE GENOMIC DNA]</scope>
    <source>
        <strain evidence="6 7">AT_MEX2019</strain>
        <tissue evidence="6">Muscle</tissue>
    </source>
</reference>
<dbReference type="InterPro" id="IPR003598">
    <property type="entry name" value="Ig_sub2"/>
</dbReference>
<keyword evidence="7" id="KW-1185">Reference proteome</keyword>
<name>A0ABU7C659_9TELE</name>
<dbReference type="InterPro" id="IPR007110">
    <property type="entry name" value="Ig-like_dom"/>
</dbReference>
<dbReference type="Pfam" id="PF13927">
    <property type="entry name" value="Ig_3"/>
    <property type="match status" value="1"/>
</dbReference>
<dbReference type="PANTHER" id="PTHR44337">
    <property type="entry name" value="CARCINOEMBRYONIC ANTIGEN-RELATED CELL ADHESION MOLECULE 8"/>
    <property type="match status" value="1"/>
</dbReference>
<keyword evidence="1" id="KW-0732">Signal</keyword>
<accession>A0ABU7C659</accession>
<dbReference type="InterPro" id="IPR013783">
    <property type="entry name" value="Ig-like_fold"/>
</dbReference>
<gene>
    <name evidence="6" type="ORF">ATANTOWER_015875</name>
</gene>
<feature type="non-terminal residue" evidence="6">
    <location>
        <position position="91"/>
    </location>
</feature>
<dbReference type="SMART" id="SM00408">
    <property type="entry name" value="IGc2"/>
    <property type="match status" value="1"/>
</dbReference>
<dbReference type="InterPro" id="IPR052598">
    <property type="entry name" value="IgSF_CEA-related"/>
</dbReference>
<dbReference type="SUPFAM" id="SSF48726">
    <property type="entry name" value="Immunoglobulin"/>
    <property type="match status" value="1"/>
</dbReference>
<feature type="non-terminal residue" evidence="6">
    <location>
        <position position="1"/>
    </location>
</feature>
<evidence type="ECO:0000259" key="5">
    <source>
        <dbReference type="PROSITE" id="PS50835"/>
    </source>
</evidence>
<evidence type="ECO:0000256" key="4">
    <source>
        <dbReference type="ARBA" id="ARBA00023319"/>
    </source>
</evidence>
<dbReference type="PANTHER" id="PTHR44337:SF20">
    <property type="entry name" value="CARCINOEMBRYONIC ANTIGEN-RELATED CELL ADHESION MOLECULE 5-RELATED"/>
    <property type="match status" value="1"/>
</dbReference>
<dbReference type="PROSITE" id="PS50835">
    <property type="entry name" value="IG_LIKE"/>
    <property type="match status" value="1"/>
</dbReference>
<evidence type="ECO:0000256" key="2">
    <source>
        <dbReference type="ARBA" id="ARBA00023157"/>
    </source>
</evidence>
<evidence type="ECO:0000256" key="1">
    <source>
        <dbReference type="ARBA" id="ARBA00022729"/>
    </source>
</evidence>
<protein>
    <recommendedName>
        <fullName evidence="5">Ig-like domain-containing protein</fullName>
    </recommendedName>
</protein>
<organism evidence="6 7">
    <name type="scientific">Ataeniobius toweri</name>
    <dbReference type="NCBI Taxonomy" id="208326"/>
    <lineage>
        <taxon>Eukaryota</taxon>
        <taxon>Metazoa</taxon>
        <taxon>Chordata</taxon>
        <taxon>Craniata</taxon>
        <taxon>Vertebrata</taxon>
        <taxon>Euteleostomi</taxon>
        <taxon>Actinopterygii</taxon>
        <taxon>Neopterygii</taxon>
        <taxon>Teleostei</taxon>
        <taxon>Neoteleostei</taxon>
        <taxon>Acanthomorphata</taxon>
        <taxon>Ovalentaria</taxon>
        <taxon>Atherinomorphae</taxon>
        <taxon>Cyprinodontiformes</taxon>
        <taxon>Goodeidae</taxon>
        <taxon>Ataeniobius</taxon>
    </lineage>
</organism>
<evidence type="ECO:0000313" key="6">
    <source>
        <dbReference type="EMBL" id="MED6257233.1"/>
    </source>
</evidence>
<comment type="caution">
    <text evidence="6">The sequence shown here is derived from an EMBL/GenBank/DDBJ whole genome shotgun (WGS) entry which is preliminary data.</text>
</comment>
<evidence type="ECO:0000313" key="7">
    <source>
        <dbReference type="Proteomes" id="UP001345963"/>
    </source>
</evidence>
<dbReference type="EMBL" id="JAHUTI010079006">
    <property type="protein sequence ID" value="MED6257233.1"/>
    <property type="molecule type" value="Genomic_DNA"/>
</dbReference>
<dbReference type="Proteomes" id="UP001345963">
    <property type="component" value="Unassembled WGS sequence"/>
</dbReference>
<dbReference type="InterPro" id="IPR036179">
    <property type="entry name" value="Ig-like_dom_sf"/>
</dbReference>
<evidence type="ECO:0000256" key="3">
    <source>
        <dbReference type="ARBA" id="ARBA00023180"/>
    </source>
</evidence>
<sequence>VGGPVSVSDPILNVRIEEQSNPAVEGNSHTLTCNIIGPADHIHWMKNDKPLYSDNRTVFSMDNRTVSFWPLERSDSAGYQCLAINAVGNMT</sequence>
<keyword evidence="3" id="KW-0325">Glycoprotein</keyword>
<dbReference type="Gene3D" id="2.60.40.10">
    <property type="entry name" value="Immunoglobulins"/>
    <property type="match status" value="1"/>
</dbReference>
<proteinExistence type="predicted"/>
<feature type="domain" description="Ig-like" evidence="5">
    <location>
        <begin position="10"/>
        <end position="91"/>
    </location>
</feature>